<evidence type="ECO:0000256" key="1">
    <source>
        <dbReference type="ARBA" id="ARBA00022833"/>
    </source>
</evidence>
<evidence type="ECO:0000313" key="2">
    <source>
        <dbReference type="EMBL" id="NMI02274.1"/>
    </source>
</evidence>
<dbReference type="Pfam" id="PF02585">
    <property type="entry name" value="PIG-L"/>
    <property type="match status" value="1"/>
</dbReference>
<dbReference type="Proteomes" id="UP000820669">
    <property type="component" value="Unassembled WGS sequence"/>
</dbReference>
<organism evidence="2 3">
    <name type="scientific">Pseudonocardia acidicola</name>
    <dbReference type="NCBI Taxonomy" id="2724939"/>
    <lineage>
        <taxon>Bacteria</taxon>
        <taxon>Bacillati</taxon>
        <taxon>Actinomycetota</taxon>
        <taxon>Actinomycetes</taxon>
        <taxon>Pseudonocardiales</taxon>
        <taxon>Pseudonocardiaceae</taxon>
        <taxon>Pseudonocardia</taxon>
    </lineage>
</organism>
<dbReference type="PANTHER" id="PTHR12993">
    <property type="entry name" value="N-ACETYLGLUCOSAMINYL-PHOSPHATIDYLINOSITOL DE-N-ACETYLASE-RELATED"/>
    <property type="match status" value="1"/>
</dbReference>
<name>A0ABX1SNW8_9PSEU</name>
<accession>A0ABX1SNW8</accession>
<dbReference type="PANTHER" id="PTHR12993:SF30">
    <property type="entry name" value="N-ACETYL-ALPHA-D-GLUCOSAMINYL L-MALATE DEACETYLASE 1"/>
    <property type="match status" value="1"/>
</dbReference>
<keyword evidence="3" id="KW-1185">Reference proteome</keyword>
<keyword evidence="1" id="KW-0862">Zinc</keyword>
<dbReference type="InterPro" id="IPR024078">
    <property type="entry name" value="LmbE-like_dom_sf"/>
</dbReference>
<comment type="caution">
    <text evidence="2">The sequence shown here is derived from an EMBL/GenBank/DDBJ whole genome shotgun (WGS) entry which is preliminary data.</text>
</comment>
<dbReference type="EMBL" id="JAAXLA010000141">
    <property type="protein sequence ID" value="NMI02274.1"/>
    <property type="molecule type" value="Genomic_DNA"/>
</dbReference>
<dbReference type="Gene3D" id="3.40.50.10320">
    <property type="entry name" value="LmbE-like"/>
    <property type="match status" value="1"/>
</dbReference>
<evidence type="ECO:0000313" key="3">
    <source>
        <dbReference type="Proteomes" id="UP000820669"/>
    </source>
</evidence>
<dbReference type="InterPro" id="IPR003737">
    <property type="entry name" value="GlcNAc_PI_deacetylase-related"/>
</dbReference>
<sequence length="221" mass="23839">MSTVVIVAAHPDDELLGAGATLAKHVRAGDGVHAVIMAEGATSRYDGAMVGVLADASKQAAEVLGLASVRACSLPDQRLDTVALVEVTQALESVLDELRPQVVYTHFPGDVNLDHGIVSRAAWTACRPYVLPGLRRFAVFETPSSTEWAWPLDGGAFTPGLFVDVTETVETKLAAMACYPSELRDYPHPRSLRALRERAAFWGSHVGRMAVEPFQVLREMS</sequence>
<reference evidence="2 3" key="1">
    <citation type="submission" date="2020-04" db="EMBL/GenBank/DDBJ databases">
        <authorList>
            <person name="Klaysubun C."/>
            <person name="Duangmal K."/>
            <person name="Lipun K."/>
        </authorList>
    </citation>
    <scope>NUCLEOTIDE SEQUENCE [LARGE SCALE GENOMIC DNA]</scope>
    <source>
        <strain evidence="2 3">K10HN5</strain>
    </source>
</reference>
<dbReference type="RefSeq" id="WP_169385773.1">
    <property type="nucleotide sequence ID" value="NZ_JAAXLA010000141.1"/>
</dbReference>
<proteinExistence type="predicted"/>
<protein>
    <submittedName>
        <fullName evidence="2">PIG-L family deacetylase</fullName>
    </submittedName>
</protein>
<gene>
    <name evidence="2" type="ORF">HF526_34070</name>
</gene>
<dbReference type="SUPFAM" id="SSF102588">
    <property type="entry name" value="LmbE-like"/>
    <property type="match status" value="1"/>
</dbReference>